<dbReference type="InterPro" id="IPR051553">
    <property type="entry name" value="Ran_GTPase-activating"/>
</dbReference>
<dbReference type="GO" id="GO:0005737">
    <property type="term" value="C:cytoplasm"/>
    <property type="evidence" value="ECO:0007669"/>
    <property type="project" value="TreeGrafter"/>
</dbReference>
<dbReference type="Gene3D" id="2.130.10.30">
    <property type="entry name" value="Regulator of chromosome condensation 1/beta-lactamase-inhibitor protein II"/>
    <property type="match status" value="2"/>
</dbReference>
<keyword evidence="2" id="KW-0677">Repeat</keyword>
<dbReference type="EMBL" id="ASRX01000027">
    <property type="protein sequence ID" value="EYF05063.1"/>
    <property type="molecule type" value="Genomic_DNA"/>
</dbReference>
<dbReference type="eggNOG" id="COG5184">
    <property type="taxonomic scope" value="Bacteria"/>
</dbReference>
<dbReference type="SUPFAM" id="SSF50985">
    <property type="entry name" value="RCC1/BLIP-II"/>
    <property type="match status" value="1"/>
</dbReference>
<gene>
    <name evidence="5" type="ORF">CAP_3653</name>
</gene>
<dbReference type="InterPro" id="IPR058923">
    <property type="entry name" value="RCC1-like_dom"/>
</dbReference>
<dbReference type="AlphaFoldDB" id="A0A017T751"/>
<feature type="domain" description="RCC1-like" evidence="4">
    <location>
        <begin position="99"/>
        <end position="357"/>
    </location>
</feature>
<comment type="caution">
    <text evidence="5">The sequence shown here is derived from an EMBL/GenBank/DDBJ whole genome shotgun (WGS) entry which is preliminary data.</text>
</comment>
<feature type="signal peptide" evidence="3">
    <location>
        <begin position="1"/>
        <end position="21"/>
    </location>
</feature>
<reference evidence="5 6" key="1">
    <citation type="submission" date="2013-05" db="EMBL/GenBank/DDBJ databases">
        <title>Genome assembly of Chondromyces apiculatus DSM 436.</title>
        <authorList>
            <person name="Sharma G."/>
            <person name="Khatri I."/>
            <person name="Kaur C."/>
            <person name="Mayilraj S."/>
            <person name="Subramanian S."/>
        </authorList>
    </citation>
    <scope>NUCLEOTIDE SEQUENCE [LARGE SCALE GENOMIC DNA]</scope>
    <source>
        <strain evidence="5 6">DSM 436</strain>
    </source>
</reference>
<dbReference type="PANTHER" id="PTHR45982:SF1">
    <property type="entry name" value="REGULATOR OF CHROMOSOME CONDENSATION"/>
    <property type="match status" value="1"/>
</dbReference>
<dbReference type="STRING" id="1192034.CAP_3653"/>
<evidence type="ECO:0000313" key="6">
    <source>
        <dbReference type="Proteomes" id="UP000019678"/>
    </source>
</evidence>
<evidence type="ECO:0000256" key="1">
    <source>
        <dbReference type="ARBA" id="ARBA00022658"/>
    </source>
</evidence>
<protein>
    <submittedName>
        <fullName evidence="5">Regulator of chromosome condensation, RCC1</fullName>
    </submittedName>
</protein>
<dbReference type="RefSeq" id="WP_052375488.1">
    <property type="nucleotide sequence ID" value="NZ_ASRX01000027.1"/>
</dbReference>
<evidence type="ECO:0000313" key="5">
    <source>
        <dbReference type="EMBL" id="EYF05063.1"/>
    </source>
</evidence>
<dbReference type="InterPro" id="IPR000408">
    <property type="entry name" value="Reg_chr_condens"/>
</dbReference>
<evidence type="ECO:0000256" key="3">
    <source>
        <dbReference type="SAM" id="SignalP"/>
    </source>
</evidence>
<dbReference type="PRINTS" id="PR00633">
    <property type="entry name" value="RCCNDNSATION"/>
</dbReference>
<dbReference type="Proteomes" id="UP000019678">
    <property type="component" value="Unassembled WGS sequence"/>
</dbReference>
<dbReference type="PROSITE" id="PS50012">
    <property type="entry name" value="RCC1_3"/>
    <property type="match status" value="4"/>
</dbReference>
<feature type="chain" id="PRO_5001496670" evidence="3">
    <location>
        <begin position="22"/>
        <end position="373"/>
    </location>
</feature>
<name>A0A017T751_9BACT</name>
<organism evidence="5 6">
    <name type="scientific">Chondromyces apiculatus DSM 436</name>
    <dbReference type="NCBI Taxonomy" id="1192034"/>
    <lineage>
        <taxon>Bacteria</taxon>
        <taxon>Pseudomonadati</taxon>
        <taxon>Myxococcota</taxon>
        <taxon>Polyangia</taxon>
        <taxon>Polyangiales</taxon>
        <taxon>Polyangiaceae</taxon>
        <taxon>Chondromyces</taxon>
    </lineage>
</organism>
<sequence>MTALVRLAAGLLLLLPASCRKDTSPTVVDVIPGDQTTQVVTADGRLFGFGKADTLGSHPETRERLQLGKNTPYLPYPVPLDPALAVKKGAPPFRVATEESPRGAHTVDALEVASNGTTTCVVRLDRTVACWGSNTYGALGRGDTTSTHDYGPAPVVGLSGARALGIGSWHACALLQAGRVACWGVNHEGQLGVTLPTGVHHAASPVTPAGLPPIRQLALGASHTCALAEDGTVFCWGYAWDGQTGNGEHGVGQRVPTPARVAGLAGVEALVSSPLSYHTCARLSDRTATCWGRNDKGQIGNGKSGDEHPATRPSAVLGLQGVSLIATGADHTCAIVDPGRLLCWGSDFLGQLGDDGASWLSPARPEPVAVRWK</sequence>
<evidence type="ECO:0000259" key="4">
    <source>
        <dbReference type="Pfam" id="PF25390"/>
    </source>
</evidence>
<accession>A0A017T751</accession>
<keyword evidence="6" id="KW-1185">Reference proteome</keyword>
<dbReference type="InterPro" id="IPR009091">
    <property type="entry name" value="RCC1/BLIP-II"/>
</dbReference>
<proteinExistence type="predicted"/>
<keyword evidence="3" id="KW-0732">Signal</keyword>
<keyword evidence="1" id="KW-0344">Guanine-nucleotide releasing factor</keyword>
<dbReference type="PANTHER" id="PTHR45982">
    <property type="entry name" value="REGULATOR OF CHROMOSOME CONDENSATION"/>
    <property type="match status" value="1"/>
</dbReference>
<dbReference type="Pfam" id="PF25390">
    <property type="entry name" value="WD40_RLD"/>
    <property type="match status" value="1"/>
</dbReference>
<dbReference type="GO" id="GO:0005085">
    <property type="term" value="F:guanyl-nucleotide exchange factor activity"/>
    <property type="evidence" value="ECO:0007669"/>
    <property type="project" value="TreeGrafter"/>
</dbReference>
<evidence type="ECO:0000256" key="2">
    <source>
        <dbReference type="ARBA" id="ARBA00022737"/>
    </source>
</evidence>